<reference evidence="3 4" key="1">
    <citation type="submission" date="2017-05" db="EMBL/GenBank/DDBJ databases">
        <title>The Genome Sequence of Enterococcus faecium 7H8_DIV0219.</title>
        <authorList>
            <consortium name="The Broad Institute Genomics Platform"/>
            <consortium name="The Broad Institute Genomic Center for Infectious Diseases"/>
            <person name="Earl A."/>
            <person name="Manson A."/>
            <person name="Schwartman J."/>
            <person name="Gilmore M."/>
            <person name="Abouelleil A."/>
            <person name="Cao P."/>
            <person name="Chapman S."/>
            <person name="Cusick C."/>
            <person name="Shea T."/>
            <person name="Young S."/>
            <person name="Neafsey D."/>
            <person name="Nusbaum C."/>
            <person name="Birren B."/>
        </authorList>
    </citation>
    <scope>NUCLEOTIDE SEQUENCE [LARGE SCALE GENOMIC DNA]</scope>
    <source>
        <strain evidence="3 4">7H8_DIV0219</strain>
    </source>
</reference>
<evidence type="ECO:0000313" key="5">
    <source>
        <dbReference type="Proteomes" id="UP000275747"/>
    </source>
</evidence>
<dbReference type="Pfam" id="PF08241">
    <property type="entry name" value="Methyltransf_11"/>
    <property type="match status" value="1"/>
</dbReference>
<keyword evidence="2" id="KW-0808">Transferase</keyword>
<gene>
    <name evidence="3" type="ORF">A5810_002502</name>
    <name evidence="2" type="ORF">D9Z05_01535</name>
</gene>
<evidence type="ECO:0000259" key="1">
    <source>
        <dbReference type="Pfam" id="PF08241"/>
    </source>
</evidence>
<dbReference type="CDD" id="cd02440">
    <property type="entry name" value="AdoMet_MTases"/>
    <property type="match status" value="1"/>
</dbReference>
<protein>
    <submittedName>
        <fullName evidence="2">Class I SAM-dependent methyltransferase</fullName>
    </submittedName>
</protein>
<keyword evidence="2" id="KW-0489">Methyltransferase</keyword>
<evidence type="ECO:0000313" key="4">
    <source>
        <dbReference type="Proteomes" id="UP000194885"/>
    </source>
</evidence>
<dbReference type="Proteomes" id="UP000275747">
    <property type="component" value="Chromosome"/>
</dbReference>
<dbReference type="InterPro" id="IPR029063">
    <property type="entry name" value="SAM-dependent_MTases_sf"/>
</dbReference>
<dbReference type="EMBL" id="NGKW01000005">
    <property type="protein sequence ID" value="OTN93043.1"/>
    <property type="molecule type" value="Genomic_DNA"/>
</dbReference>
<name>A0A242BC16_ENTFC</name>
<dbReference type="PANTHER" id="PTHR43861">
    <property type="entry name" value="TRANS-ACONITATE 2-METHYLTRANSFERASE-RELATED"/>
    <property type="match status" value="1"/>
</dbReference>
<dbReference type="SUPFAM" id="SSF53335">
    <property type="entry name" value="S-adenosyl-L-methionine-dependent methyltransferases"/>
    <property type="match status" value="1"/>
</dbReference>
<dbReference type="PANTHER" id="PTHR43861:SF1">
    <property type="entry name" value="TRANS-ACONITATE 2-METHYLTRANSFERASE"/>
    <property type="match status" value="1"/>
</dbReference>
<sequence length="245" mass="28635">MKKTIYDNQEFFEQYKQMARSQQGLQGAGEWHVLKKLLPDFRDKQVLDLGCGYGWHCRYAAENGAKKVIGVDLSEKMLQVAKENTPFTTIDYLHEDISLVDFQENQFDVVISSLAFHYVESFEPLVKKIKNYLKADGHFVFSVEHPVFTSIAEQDWIYDEDGNIKHFPINDYFYEGERLTNFLDSPVKKYHRTLTTYLEALLSNDFHIQHVAEPIPSENMLEQPGMKDELRRPMMLIISAVNKKR</sequence>
<dbReference type="RefSeq" id="WP_002375128.1">
    <property type="nucleotide sequence ID" value="NZ_CABGQB010000002.1"/>
</dbReference>
<evidence type="ECO:0000313" key="2">
    <source>
        <dbReference type="EMBL" id="AYM72031.1"/>
    </source>
</evidence>
<dbReference type="EMBL" id="CP033041">
    <property type="protein sequence ID" value="AYM72031.1"/>
    <property type="molecule type" value="Genomic_DNA"/>
</dbReference>
<organism evidence="3 4">
    <name type="scientific">Enterococcus faecium</name>
    <name type="common">Streptococcus faecium</name>
    <dbReference type="NCBI Taxonomy" id="1352"/>
    <lineage>
        <taxon>Bacteria</taxon>
        <taxon>Bacillati</taxon>
        <taxon>Bacillota</taxon>
        <taxon>Bacilli</taxon>
        <taxon>Lactobacillales</taxon>
        <taxon>Enterococcaceae</taxon>
        <taxon>Enterococcus</taxon>
    </lineage>
</organism>
<dbReference type="Proteomes" id="UP000194885">
    <property type="component" value="Unassembled WGS sequence"/>
</dbReference>
<accession>A0A242BC16</accession>
<feature type="domain" description="Methyltransferase type 11" evidence="1">
    <location>
        <begin position="47"/>
        <end position="141"/>
    </location>
</feature>
<dbReference type="Gene3D" id="3.40.50.150">
    <property type="entry name" value="Vaccinia Virus protein VP39"/>
    <property type="match status" value="1"/>
</dbReference>
<dbReference type="InterPro" id="IPR013216">
    <property type="entry name" value="Methyltransf_11"/>
</dbReference>
<dbReference type="AlphaFoldDB" id="A0A242BC16"/>
<reference evidence="2 5" key="2">
    <citation type="submission" date="2018-10" db="EMBL/GenBank/DDBJ databases">
        <title>Escaping from acidified nitrite in gastric host defense: Transcriptomic basis for resistance to free nitrous acid in Enterococcus faecalis.</title>
        <authorList>
            <person name="Yu Z."/>
            <person name="Shi D."/>
            <person name="Liu W."/>
            <person name="Meng F."/>
        </authorList>
    </citation>
    <scope>NUCLEOTIDE SEQUENCE [LARGE SCALE GENOMIC DNA]</scope>
    <source>
        <strain evidence="2 5">JE1</strain>
    </source>
</reference>
<evidence type="ECO:0000313" key="3">
    <source>
        <dbReference type="EMBL" id="OTN93043.1"/>
    </source>
</evidence>
<dbReference type="GO" id="GO:0008757">
    <property type="term" value="F:S-adenosylmethionine-dependent methyltransferase activity"/>
    <property type="evidence" value="ECO:0007669"/>
    <property type="project" value="InterPro"/>
</dbReference>
<proteinExistence type="predicted"/>
<dbReference type="GO" id="GO:0032259">
    <property type="term" value="P:methylation"/>
    <property type="evidence" value="ECO:0007669"/>
    <property type="project" value="UniProtKB-KW"/>
</dbReference>